<name>F9GF43_FUSOF</name>
<proteinExistence type="predicted"/>
<accession>F9GF43</accession>
<organism evidence="1">
    <name type="scientific">Fusarium oxysporum (strain Fo5176)</name>
    <name type="common">Fusarium vascular wilt</name>
    <dbReference type="NCBI Taxonomy" id="660025"/>
    <lineage>
        <taxon>Eukaryota</taxon>
        <taxon>Fungi</taxon>
        <taxon>Dikarya</taxon>
        <taxon>Ascomycota</taxon>
        <taxon>Pezizomycotina</taxon>
        <taxon>Sordariomycetes</taxon>
        <taxon>Hypocreomycetidae</taxon>
        <taxon>Hypocreales</taxon>
        <taxon>Nectriaceae</taxon>
        <taxon>Fusarium</taxon>
        <taxon>Fusarium oxysporum species complex</taxon>
    </lineage>
</organism>
<protein>
    <submittedName>
        <fullName evidence="1">Uncharacterized protein</fullName>
    </submittedName>
</protein>
<dbReference type="AlphaFoldDB" id="F9GF43"/>
<gene>
    <name evidence="1" type="ORF">FOXB_17277</name>
</gene>
<comment type="caution">
    <text evidence="1">The sequence shown here is derived from an EMBL/GenBank/DDBJ whole genome shotgun (WGS) entry which is preliminary data.</text>
</comment>
<sequence>MEDEGFLTGSLIKHIYYAVFYEALAVNVKGIKKIKVEIKLHRHPPIERLRGTSALERSIEMMIENALNDGFTIGTKIRVRSWLPSPSQETQQEGLIFEDFDEVIDSRHGELVVCISDEDGVYKLKKVQCVVKIE</sequence>
<dbReference type="EMBL" id="AFQF01006760">
    <property type="protein sequence ID" value="EGU72216.1"/>
    <property type="molecule type" value="Genomic_DNA"/>
</dbReference>
<reference evidence="1" key="1">
    <citation type="journal article" date="2012" name="Mol. Plant Microbe Interact.">
        <title>A highly conserved effector in Fusarium oxysporum is required for full virulence on Arabidopsis.</title>
        <authorList>
            <person name="Thatcher L.F."/>
            <person name="Gardiner D.M."/>
            <person name="Kazan K."/>
            <person name="Manners J."/>
        </authorList>
    </citation>
    <scope>NUCLEOTIDE SEQUENCE [LARGE SCALE GENOMIC DNA]</scope>
    <source>
        <strain evidence="1">Fo5176</strain>
    </source>
</reference>
<evidence type="ECO:0000313" key="1">
    <source>
        <dbReference type="EMBL" id="EGU72216.1"/>
    </source>
</evidence>